<dbReference type="STRING" id="1220188.A0A4V3UQ19"/>
<sequence length="183" mass="17924">MKLNVLALTTLLGLAVAQSSTSGPPAASTSLTAQESCAKRCDDKDLCCKAQCYKVPCPSDSQANDTISCVAACPQGTGSPSDTEKYASCQSSCYSSHFFPATQVGSGSQATHASSNDDSKTTGTDSGSKSTATGESGSKASGSSSSTGTSSGSEASESPNAAALKLGVSTAGVVGLVLGALAL</sequence>
<dbReference type="VEuPathDB" id="FungiDB:EYZ11_003195"/>
<dbReference type="Proteomes" id="UP000324241">
    <property type="component" value="Unassembled WGS sequence"/>
</dbReference>
<evidence type="ECO:0000313" key="3">
    <source>
        <dbReference type="EMBL" id="KAA8643570.1"/>
    </source>
</evidence>
<evidence type="ECO:0000313" key="6">
    <source>
        <dbReference type="Proteomes" id="UP000324241"/>
    </source>
</evidence>
<keyword evidence="2" id="KW-0732">Signal</keyword>
<gene>
    <name evidence="3" type="ORF">ATNIH1004_010339</name>
    <name evidence="4" type="ORF">EYZ11_003195</name>
</gene>
<feature type="region of interest" description="Disordered" evidence="1">
    <location>
        <begin position="105"/>
        <end position="160"/>
    </location>
</feature>
<dbReference type="EMBL" id="SOSA01000079">
    <property type="protein sequence ID" value="THC97304.1"/>
    <property type="molecule type" value="Genomic_DNA"/>
</dbReference>
<evidence type="ECO:0000313" key="5">
    <source>
        <dbReference type="Proteomes" id="UP000308092"/>
    </source>
</evidence>
<evidence type="ECO:0000256" key="1">
    <source>
        <dbReference type="SAM" id="MobiDB-lite"/>
    </source>
</evidence>
<dbReference type="GeneID" id="54333041"/>
<protein>
    <recommendedName>
        <fullName evidence="7">Extracellular membrane protein CFEM domain-containing protein</fullName>
    </recommendedName>
</protein>
<dbReference type="Proteomes" id="UP000308092">
    <property type="component" value="Unassembled WGS sequence"/>
</dbReference>
<keyword evidence="5" id="KW-1185">Reference proteome</keyword>
<feature type="chain" id="PRO_5036360239" description="Extracellular membrane protein CFEM domain-containing protein" evidence="2">
    <location>
        <begin position="18"/>
        <end position="183"/>
    </location>
</feature>
<proteinExistence type="predicted"/>
<evidence type="ECO:0008006" key="7">
    <source>
        <dbReference type="Google" id="ProtNLM"/>
    </source>
</evidence>
<evidence type="ECO:0000256" key="2">
    <source>
        <dbReference type="SAM" id="SignalP"/>
    </source>
</evidence>
<dbReference type="AlphaFoldDB" id="A0A4V3UQ19"/>
<dbReference type="RefSeq" id="XP_033422932.1">
    <property type="nucleotide sequence ID" value="XM_033574914.1"/>
</dbReference>
<dbReference type="OrthoDB" id="5597238at2759"/>
<evidence type="ECO:0000313" key="4">
    <source>
        <dbReference type="EMBL" id="THC97304.1"/>
    </source>
</evidence>
<comment type="caution">
    <text evidence="4">The sequence shown here is derived from an EMBL/GenBank/DDBJ whole genome shotgun (WGS) entry which is preliminary data.</text>
</comment>
<reference evidence="4 5" key="1">
    <citation type="submission" date="2019-03" db="EMBL/GenBank/DDBJ databases">
        <title>The genome sequence of a newly discovered highly antifungal drug resistant Aspergillus species, Aspergillus tanneri NIH 1004.</title>
        <authorList>
            <person name="Mounaud S."/>
            <person name="Singh I."/>
            <person name="Joardar V."/>
            <person name="Pakala S."/>
            <person name="Pakala S."/>
            <person name="Venepally P."/>
            <person name="Hoover J."/>
            <person name="Nierman W."/>
            <person name="Chung J."/>
            <person name="Losada L."/>
        </authorList>
    </citation>
    <scope>NUCLEOTIDE SEQUENCE [LARGE SCALE GENOMIC DNA]</scope>
    <source>
        <strain evidence="4 5">NIH1004</strain>
    </source>
</reference>
<dbReference type="EMBL" id="QUQM01000005">
    <property type="protein sequence ID" value="KAA8643570.1"/>
    <property type="molecule type" value="Genomic_DNA"/>
</dbReference>
<reference evidence="3 6" key="2">
    <citation type="submission" date="2019-08" db="EMBL/GenBank/DDBJ databases">
        <title>The genome sequence of a newly discovered highly antifungal drug resistant Aspergillus species, Aspergillus tanneri NIH 1004.</title>
        <authorList>
            <person name="Mounaud S."/>
            <person name="Singh I."/>
            <person name="Joardar V."/>
            <person name="Pakala S."/>
            <person name="Pakala S."/>
            <person name="Venepally P."/>
            <person name="Chung J.K."/>
            <person name="Losada L."/>
            <person name="Nierman W.C."/>
        </authorList>
    </citation>
    <scope>NUCLEOTIDE SEQUENCE [LARGE SCALE GENOMIC DNA]</scope>
    <source>
        <strain evidence="3 6">NIH1004</strain>
    </source>
</reference>
<name>A0A4V3UQ19_9EURO</name>
<accession>A0A4V3UQ19</accession>
<feature type="compositionally biased region" description="Low complexity" evidence="1">
    <location>
        <begin position="121"/>
        <end position="158"/>
    </location>
</feature>
<feature type="signal peptide" evidence="2">
    <location>
        <begin position="1"/>
        <end position="17"/>
    </location>
</feature>
<organism evidence="4 5">
    <name type="scientific">Aspergillus tanneri</name>
    <dbReference type="NCBI Taxonomy" id="1220188"/>
    <lineage>
        <taxon>Eukaryota</taxon>
        <taxon>Fungi</taxon>
        <taxon>Dikarya</taxon>
        <taxon>Ascomycota</taxon>
        <taxon>Pezizomycotina</taxon>
        <taxon>Eurotiomycetes</taxon>
        <taxon>Eurotiomycetidae</taxon>
        <taxon>Eurotiales</taxon>
        <taxon>Aspergillaceae</taxon>
        <taxon>Aspergillus</taxon>
        <taxon>Aspergillus subgen. Circumdati</taxon>
    </lineage>
</organism>